<evidence type="ECO:0000313" key="3">
    <source>
        <dbReference type="Proteomes" id="UP000619244"/>
    </source>
</evidence>
<comment type="caution">
    <text evidence="2">The sequence shown here is derived from an EMBL/GenBank/DDBJ whole genome shotgun (WGS) entry which is preliminary data.</text>
</comment>
<reference evidence="2" key="2">
    <citation type="submission" date="2020-09" db="EMBL/GenBank/DDBJ databases">
        <authorList>
            <person name="Sun Q."/>
            <person name="Ohkuma M."/>
        </authorList>
    </citation>
    <scope>NUCLEOTIDE SEQUENCE</scope>
    <source>
        <strain evidence="2">JCM 4790</strain>
    </source>
</reference>
<organism evidence="2 3">
    <name type="scientific">Streptomyces minutiscleroticus</name>
    <dbReference type="NCBI Taxonomy" id="68238"/>
    <lineage>
        <taxon>Bacteria</taxon>
        <taxon>Bacillati</taxon>
        <taxon>Actinomycetota</taxon>
        <taxon>Actinomycetes</taxon>
        <taxon>Kitasatosporales</taxon>
        <taxon>Streptomycetaceae</taxon>
        <taxon>Streptomyces</taxon>
    </lineage>
</organism>
<dbReference type="AlphaFoldDB" id="A0A918NNW1"/>
<protein>
    <submittedName>
        <fullName evidence="2">Uncharacterized protein</fullName>
    </submittedName>
</protein>
<accession>A0A918NNW1</accession>
<feature type="region of interest" description="Disordered" evidence="1">
    <location>
        <begin position="238"/>
        <end position="273"/>
    </location>
</feature>
<proteinExistence type="predicted"/>
<evidence type="ECO:0000313" key="2">
    <source>
        <dbReference type="EMBL" id="GGX84233.1"/>
    </source>
</evidence>
<reference evidence="2" key="1">
    <citation type="journal article" date="2014" name="Int. J. Syst. Evol. Microbiol.">
        <title>Complete genome sequence of Corynebacterium casei LMG S-19264T (=DSM 44701T), isolated from a smear-ripened cheese.</title>
        <authorList>
            <consortium name="US DOE Joint Genome Institute (JGI-PGF)"/>
            <person name="Walter F."/>
            <person name="Albersmeier A."/>
            <person name="Kalinowski J."/>
            <person name="Ruckert C."/>
        </authorList>
    </citation>
    <scope>NUCLEOTIDE SEQUENCE</scope>
    <source>
        <strain evidence="2">JCM 4790</strain>
    </source>
</reference>
<gene>
    <name evidence="2" type="ORF">GCM10010358_43030</name>
</gene>
<sequence length="293" mass="31285">MTAAVPLTTGGRTADDRTADTGVWPMLRRLAAERASGALTRDHGVLYLHDGLVTHAESSATPGLDVLLTTGGTVRPEGWWEAVDKAGPAQRVGRFLIDSGQLSAGALELCHLGALYDAAYFTLASHDGPTRFRHGVAHWIGPVRPVPVTAVERETRRRRRLLDRIWRRSATDTQPVRRAGSCDGLTLPPRRRAVLDRVDGERTAADISLALGRPGFHTVVELRRLAAAGLVTATAPTVSPAPLPESGTGTGRGTGTVTETETGTRTATVLPPVHSPDQDIALLHRLKEALEAL</sequence>
<feature type="compositionally biased region" description="Low complexity" evidence="1">
    <location>
        <begin position="255"/>
        <end position="269"/>
    </location>
</feature>
<dbReference type="Proteomes" id="UP000619244">
    <property type="component" value="Unassembled WGS sequence"/>
</dbReference>
<dbReference type="EMBL" id="BMVU01000021">
    <property type="protein sequence ID" value="GGX84233.1"/>
    <property type="molecule type" value="Genomic_DNA"/>
</dbReference>
<keyword evidence="3" id="KW-1185">Reference proteome</keyword>
<name>A0A918NNW1_9ACTN</name>
<evidence type="ECO:0000256" key="1">
    <source>
        <dbReference type="SAM" id="MobiDB-lite"/>
    </source>
</evidence>